<dbReference type="AlphaFoldDB" id="A0AAV6PKB6"/>
<evidence type="ECO:0000313" key="1">
    <source>
        <dbReference type="EMBL" id="KAG7467624.1"/>
    </source>
</evidence>
<protein>
    <submittedName>
        <fullName evidence="1">Uncharacterized protein</fullName>
    </submittedName>
</protein>
<sequence length="133" mass="14531">MKQLRADEALISCSDATLTPGWMDGGGGGGEKVKGGFSSLFSKDGNSIINISRKEKTILPLFSSKKTRVEPWLEQNIFLHGGHMFSLMCAGFLRVLWFPPTVQKHELNWSLTIGVNVRVNGCGARACGSAMDW</sequence>
<gene>
    <name evidence="1" type="ORF">JOB18_012812</name>
</gene>
<keyword evidence="2" id="KW-1185">Reference proteome</keyword>
<name>A0AAV6PKB6_SOLSE</name>
<accession>A0AAV6PKB6</accession>
<organism evidence="1 2">
    <name type="scientific">Solea senegalensis</name>
    <name type="common">Senegalese sole</name>
    <dbReference type="NCBI Taxonomy" id="28829"/>
    <lineage>
        <taxon>Eukaryota</taxon>
        <taxon>Metazoa</taxon>
        <taxon>Chordata</taxon>
        <taxon>Craniata</taxon>
        <taxon>Vertebrata</taxon>
        <taxon>Euteleostomi</taxon>
        <taxon>Actinopterygii</taxon>
        <taxon>Neopterygii</taxon>
        <taxon>Teleostei</taxon>
        <taxon>Neoteleostei</taxon>
        <taxon>Acanthomorphata</taxon>
        <taxon>Carangaria</taxon>
        <taxon>Pleuronectiformes</taxon>
        <taxon>Pleuronectoidei</taxon>
        <taxon>Soleidae</taxon>
        <taxon>Solea</taxon>
    </lineage>
</organism>
<dbReference type="Proteomes" id="UP000693946">
    <property type="component" value="Unassembled WGS sequence"/>
</dbReference>
<reference evidence="1 2" key="1">
    <citation type="journal article" date="2021" name="Sci. Rep.">
        <title>Chromosome anchoring in Senegalese sole (Solea senegalensis) reveals sex-associated markers and genome rearrangements in flatfish.</title>
        <authorList>
            <person name="Guerrero-Cozar I."/>
            <person name="Gomez-Garrido J."/>
            <person name="Berbel C."/>
            <person name="Martinez-Blanch J.F."/>
            <person name="Alioto T."/>
            <person name="Claros M.G."/>
            <person name="Gagnaire P.A."/>
            <person name="Manchado M."/>
        </authorList>
    </citation>
    <scope>NUCLEOTIDE SEQUENCE [LARGE SCALE GENOMIC DNA]</scope>
    <source>
        <strain evidence="1">Sse05_10M</strain>
    </source>
</reference>
<comment type="caution">
    <text evidence="1">The sequence shown here is derived from an EMBL/GenBank/DDBJ whole genome shotgun (WGS) entry which is preliminary data.</text>
</comment>
<dbReference type="EMBL" id="JAGKHQ010000563">
    <property type="protein sequence ID" value="KAG7467624.1"/>
    <property type="molecule type" value="Genomic_DNA"/>
</dbReference>
<evidence type="ECO:0000313" key="2">
    <source>
        <dbReference type="Proteomes" id="UP000693946"/>
    </source>
</evidence>
<proteinExistence type="predicted"/>